<dbReference type="SUPFAM" id="SSF160631">
    <property type="entry name" value="SMI1/KNR4-like"/>
    <property type="match status" value="1"/>
</dbReference>
<dbReference type="InterPro" id="IPR018958">
    <property type="entry name" value="Knr4/Smi1-like_dom"/>
</dbReference>
<dbReference type="Pfam" id="PF14568">
    <property type="entry name" value="SUKH_6"/>
    <property type="match status" value="1"/>
</dbReference>
<comment type="caution">
    <text evidence="2">The sequence shown here is derived from an EMBL/GenBank/DDBJ whole genome shotgun (WGS) entry which is preliminary data.</text>
</comment>
<dbReference type="Proteomes" id="UP000306631">
    <property type="component" value="Unassembled WGS sequence"/>
</dbReference>
<reference evidence="2 3" key="1">
    <citation type="submission" date="2019-04" db="EMBL/GenBank/DDBJ databases">
        <title>Microbes associate with the intestines of laboratory mice.</title>
        <authorList>
            <person name="Navarre W."/>
            <person name="Wong E."/>
            <person name="Huang K."/>
            <person name="Tropini C."/>
            <person name="Ng K."/>
            <person name="Yu B."/>
        </authorList>
    </citation>
    <scope>NUCLEOTIDE SEQUENCE [LARGE SCALE GENOMIC DNA]</scope>
    <source>
        <strain evidence="2 3">NM62_B4-13</strain>
    </source>
</reference>
<organism evidence="2 3">
    <name type="scientific">Stenotrophomonas maltophilia</name>
    <name type="common">Pseudomonas maltophilia</name>
    <name type="synonym">Xanthomonas maltophilia</name>
    <dbReference type="NCBI Taxonomy" id="40324"/>
    <lineage>
        <taxon>Bacteria</taxon>
        <taxon>Pseudomonadati</taxon>
        <taxon>Pseudomonadota</taxon>
        <taxon>Gammaproteobacteria</taxon>
        <taxon>Lysobacterales</taxon>
        <taxon>Lysobacteraceae</taxon>
        <taxon>Stenotrophomonas</taxon>
        <taxon>Stenotrophomonas maltophilia group</taxon>
    </lineage>
</organism>
<accession>A0A4S2CT53</accession>
<dbReference type="Gene3D" id="3.40.1580.10">
    <property type="entry name" value="SMI1/KNR4-like"/>
    <property type="match status" value="1"/>
</dbReference>
<sequence>MFGSVAMFDVIDDVVAKSARLKVFPGQGVPHALIEDAERELGIPLPDTYKAWLLRYGNLSVGDTQVFTLAPIEDRDIADDDLVYNTRLAVENGFPPLGLLPVFIPGSDEAFYFDTRGGLKEGEYPVVRFDHDEGVFHFFSPSFLEFMITLVHVYR</sequence>
<dbReference type="EMBL" id="SRYW01000020">
    <property type="protein sequence ID" value="TGY31998.1"/>
    <property type="molecule type" value="Genomic_DNA"/>
</dbReference>
<evidence type="ECO:0000313" key="3">
    <source>
        <dbReference type="Proteomes" id="UP000306631"/>
    </source>
</evidence>
<evidence type="ECO:0000259" key="1">
    <source>
        <dbReference type="SMART" id="SM00860"/>
    </source>
</evidence>
<dbReference type="InterPro" id="IPR037883">
    <property type="entry name" value="Knr4/Smi1-like_sf"/>
</dbReference>
<name>A0A4S2CT53_STEMA</name>
<protein>
    <submittedName>
        <fullName evidence="2">SMI1/KNR4 family protein</fullName>
    </submittedName>
</protein>
<gene>
    <name evidence="2" type="ORF">E5352_17370</name>
</gene>
<dbReference type="SMART" id="SM00860">
    <property type="entry name" value="SMI1_KNR4"/>
    <property type="match status" value="1"/>
</dbReference>
<proteinExistence type="predicted"/>
<dbReference type="AlphaFoldDB" id="A0A4S2CT53"/>
<evidence type="ECO:0000313" key="2">
    <source>
        <dbReference type="EMBL" id="TGY31998.1"/>
    </source>
</evidence>
<dbReference type="OrthoDB" id="5880263at2"/>
<feature type="domain" description="Knr4/Smi1-like" evidence="1">
    <location>
        <begin position="28"/>
        <end position="149"/>
    </location>
</feature>